<proteinExistence type="predicted"/>
<dbReference type="RefSeq" id="YP_010660517.1">
    <property type="nucleotide sequence ID" value="NC_070877.1"/>
</dbReference>
<gene>
    <name evidence="1" type="primary">151</name>
    <name evidence="1" type="ORF">SEA_QUI_151</name>
</gene>
<dbReference type="Pfam" id="PF22745">
    <property type="entry name" value="Nlig-Ia"/>
    <property type="match status" value="1"/>
</dbReference>
<keyword evidence="2" id="KW-1185">Reference proteome</keyword>
<protein>
    <submittedName>
        <fullName evidence="1">Uncharacterized protein</fullName>
    </submittedName>
</protein>
<dbReference type="GeneID" id="77936512"/>
<dbReference type="SUPFAM" id="SSF56091">
    <property type="entry name" value="DNA ligase/mRNA capping enzyme, catalytic domain"/>
    <property type="match status" value="1"/>
</dbReference>
<accession>A0A5B8WFQ4</accession>
<sequence>MRNKYRQEHWDPDTIEELIHRRRRQVLVHSVLYYRLDTNVVEDHIFDSWARELARLQRAHPEASERVIYHRDAFVNFNGETGHYLPLLDVQATEAAFRLKAEHNRRK</sequence>
<evidence type="ECO:0000313" key="2">
    <source>
        <dbReference type="Proteomes" id="UP000321915"/>
    </source>
</evidence>
<dbReference type="Gene3D" id="1.10.287.610">
    <property type="entry name" value="Helix hairpin bin"/>
    <property type="match status" value="1"/>
</dbReference>
<evidence type="ECO:0000313" key="1">
    <source>
        <dbReference type="EMBL" id="QED11640.1"/>
    </source>
</evidence>
<dbReference type="KEGG" id="vg:77936512"/>
<reference evidence="1 2" key="1">
    <citation type="submission" date="2019-07" db="EMBL/GenBank/DDBJ databases">
        <authorList>
            <person name="Abdullah A."/>
            <person name="Lima G.C."/>
            <person name="Cuneo C.K."/>
            <person name="Ennest D.C."/>
            <person name="Fritz K.J."/>
            <person name="Johnson B.T."/>
            <person name="Larson S.M."/>
            <person name="Lemunyete M.N."/>
            <person name="Murray M.B."/>
            <person name="Osmond D.E."/>
            <person name="Patras K.A."/>
            <person name="Ransibrahmanakul S."/>
            <person name="Simpson K.A."/>
            <person name="Thull B.S."/>
            <person name="Wetzel S."/>
            <person name="Bonilla J.A."/>
            <person name="Klyczek K."/>
            <person name="Garlena R.A."/>
            <person name="Russell D.A."/>
            <person name="Pope W.H."/>
            <person name="Jacobs-Sera D."/>
            <person name="Hatfull G.F."/>
        </authorList>
    </citation>
    <scope>NUCLEOTIDE SEQUENCE [LARGE SCALE GENOMIC DNA]</scope>
</reference>
<dbReference type="EMBL" id="MN183282">
    <property type="protein sequence ID" value="QED11640.1"/>
    <property type="molecule type" value="Genomic_DNA"/>
</dbReference>
<name>A0A5B8WFQ4_9CAUD</name>
<dbReference type="Proteomes" id="UP000321915">
    <property type="component" value="Segment"/>
</dbReference>
<organism evidence="1 2">
    <name type="scientific">Arthrobacter phage Qui</name>
    <dbReference type="NCBI Taxonomy" id="2603260"/>
    <lineage>
        <taxon>Viruses</taxon>
        <taxon>Duplodnaviria</taxon>
        <taxon>Heunggongvirae</taxon>
        <taxon>Uroviricota</taxon>
        <taxon>Caudoviricetes</taxon>
        <taxon>Quivirus</taxon>
        <taxon>Quivirus qui</taxon>
    </lineage>
</organism>